<gene>
    <name evidence="2" type="ORF">LX69_00678</name>
</gene>
<sequence>MRLFFLGFTLLLILFGCKSNRSFSIHSYPPVPKVDLTEENARKFDYFFYEANKEKFLGNYEKSVTYYAECLRIDSTSSVCLYELANIYSGINQYGKAAELMQKAVHFNPLNEWYQLALADLFHRTEKISEAIKIYEHLVKIKPQSEEYLYTLSQLYAQSNQFTLALKTLDRLESEIGFNETIIMEKMKIYIHLNNEKLSYAEVEKLIKKYPGQVIYLGYLADLYSYFKKYDKAITTYTKMLSMDPTYESVYFSMASIYYQRNDTLLFKTNYSKAINSKHVALEQKIQKLIPFLISDNPESSSFNDNELEQFFQQLLILHPFDSQGYILYGNFLRNRGKSDLALVKFQTAIELEPTNEQLWQDILFLQAELRLFTDMLLTGNNALSYFPSNGVITLLYSSALMQCNKANEAVSVINAIIDTITNNPPLKGQLYALLGDAAYKAGLSDTAFVAYDEALKINDRNLGVLNNYSYYLSLDNRDLDKAEKMSSRTIELEPGNSTFLDTYAWILFKKGRYLEAKFIIERAIDNGGDTNFEIVEHYGDILYFNGDVQNAIIQWEKAHILMQSHTDESIDSKRLHTIQQKILNRRFID</sequence>
<dbReference type="PROSITE" id="PS51257">
    <property type="entry name" value="PROKAR_LIPOPROTEIN"/>
    <property type="match status" value="1"/>
</dbReference>
<dbReference type="SMART" id="SM00028">
    <property type="entry name" value="TPR"/>
    <property type="match status" value="6"/>
</dbReference>
<feature type="repeat" description="TPR" evidence="1">
    <location>
        <begin position="214"/>
        <end position="247"/>
    </location>
</feature>
<dbReference type="Gene3D" id="1.25.40.10">
    <property type="entry name" value="Tetratricopeptide repeat domain"/>
    <property type="match status" value="3"/>
</dbReference>
<dbReference type="PROSITE" id="PS50005">
    <property type="entry name" value="TPR"/>
    <property type="match status" value="3"/>
</dbReference>
<evidence type="ECO:0000256" key="1">
    <source>
        <dbReference type="PROSITE-ProRule" id="PRU00339"/>
    </source>
</evidence>
<reference evidence="2 3" key="1">
    <citation type="submission" date="2018-06" db="EMBL/GenBank/DDBJ databases">
        <title>Genomic Encyclopedia of Archaeal and Bacterial Type Strains, Phase II (KMG-II): from individual species to whole genera.</title>
        <authorList>
            <person name="Goeker M."/>
        </authorList>
    </citation>
    <scope>NUCLEOTIDE SEQUENCE [LARGE SCALE GENOMIC DNA]</scope>
    <source>
        <strain evidence="2 3">DSM 6779</strain>
    </source>
</reference>
<dbReference type="Proteomes" id="UP000249239">
    <property type="component" value="Unassembled WGS sequence"/>
</dbReference>
<keyword evidence="1" id="KW-0802">TPR repeat</keyword>
<dbReference type="OrthoDB" id="9814220at2"/>
<dbReference type="PANTHER" id="PTHR12558">
    <property type="entry name" value="CELL DIVISION CYCLE 16,23,27"/>
    <property type="match status" value="1"/>
</dbReference>
<keyword evidence="3" id="KW-1185">Reference proteome</keyword>
<name>A0A2W7NG81_9BACT</name>
<dbReference type="SUPFAM" id="SSF48452">
    <property type="entry name" value="TPR-like"/>
    <property type="match status" value="2"/>
</dbReference>
<dbReference type="InterPro" id="IPR019734">
    <property type="entry name" value="TPR_rpt"/>
</dbReference>
<feature type="repeat" description="TPR" evidence="1">
    <location>
        <begin position="78"/>
        <end position="111"/>
    </location>
</feature>
<feature type="repeat" description="TPR" evidence="1">
    <location>
        <begin position="323"/>
        <end position="356"/>
    </location>
</feature>
<organism evidence="2 3">
    <name type="scientific">Breznakibacter xylanolyticus</name>
    <dbReference type="NCBI Taxonomy" id="990"/>
    <lineage>
        <taxon>Bacteria</taxon>
        <taxon>Pseudomonadati</taxon>
        <taxon>Bacteroidota</taxon>
        <taxon>Bacteroidia</taxon>
        <taxon>Marinilabiliales</taxon>
        <taxon>Marinilabiliaceae</taxon>
        <taxon>Breznakibacter</taxon>
    </lineage>
</organism>
<protein>
    <submittedName>
        <fullName evidence="2">Tetratricopeptide repeat protein</fullName>
    </submittedName>
</protein>
<dbReference type="EMBL" id="QKZK01000004">
    <property type="protein sequence ID" value="PZX19411.1"/>
    <property type="molecule type" value="Genomic_DNA"/>
</dbReference>
<dbReference type="Pfam" id="PF13432">
    <property type="entry name" value="TPR_16"/>
    <property type="match status" value="1"/>
</dbReference>
<evidence type="ECO:0000313" key="2">
    <source>
        <dbReference type="EMBL" id="PZX19411.1"/>
    </source>
</evidence>
<dbReference type="InterPro" id="IPR011990">
    <property type="entry name" value="TPR-like_helical_dom_sf"/>
</dbReference>
<accession>A0A2W7NG81</accession>
<dbReference type="AlphaFoldDB" id="A0A2W7NG81"/>
<proteinExistence type="predicted"/>
<comment type="caution">
    <text evidence="2">The sequence shown here is derived from an EMBL/GenBank/DDBJ whole genome shotgun (WGS) entry which is preliminary data.</text>
</comment>
<evidence type="ECO:0000313" key="3">
    <source>
        <dbReference type="Proteomes" id="UP000249239"/>
    </source>
</evidence>
<dbReference type="RefSeq" id="WP_111444399.1">
    <property type="nucleotide sequence ID" value="NZ_QKZK01000004.1"/>
</dbReference>
<dbReference type="PANTHER" id="PTHR12558:SF47">
    <property type="entry name" value="LIPOPOLYSACCHARIDE ASSEMBLY PROTEIN B"/>
    <property type="match status" value="1"/>
</dbReference>
<dbReference type="Pfam" id="PF13181">
    <property type="entry name" value="TPR_8"/>
    <property type="match status" value="2"/>
</dbReference>